<dbReference type="CDD" id="cd02181">
    <property type="entry name" value="GH16_fungal_Lam16A_glucanase"/>
    <property type="match status" value="1"/>
</dbReference>
<gene>
    <name evidence="3" type="ORF">LACBIDRAFT_174636</name>
</gene>
<dbReference type="PANTHER" id="PTHR10963:SF24">
    <property type="entry name" value="GLYCOSIDASE C21B10.07-RELATED"/>
    <property type="match status" value="1"/>
</dbReference>
<evidence type="ECO:0000313" key="4">
    <source>
        <dbReference type="Proteomes" id="UP000001194"/>
    </source>
</evidence>
<proteinExistence type="predicted"/>
<dbReference type="InParanoid" id="B0DMB0"/>
<dbReference type="OrthoDB" id="192832at2759"/>
<dbReference type="GeneID" id="6080771"/>
<keyword evidence="4" id="KW-1185">Reference proteome</keyword>
<dbReference type="AlphaFoldDB" id="B0DMB0"/>
<dbReference type="InterPro" id="IPR013320">
    <property type="entry name" value="ConA-like_dom_sf"/>
</dbReference>
<dbReference type="SUPFAM" id="SSF49899">
    <property type="entry name" value="Concanavalin A-like lectins/glucanases"/>
    <property type="match status" value="1"/>
</dbReference>
<name>B0DMB0_LACBS</name>
<dbReference type="PROSITE" id="PS51762">
    <property type="entry name" value="GH16_2"/>
    <property type="match status" value="1"/>
</dbReference>
<keyword evidence="1" id="KW-0732">Signal</keyword>
<sequence>MRFNTFIALTILLIPARAYGAIYSLSDEVYGPGFYRFFEWEAIEDPTHGRVTYVDKLTSIHQNLTYATSDTFILRTDFKTVLDPNGPGRNSVRIRSKKTYTSHVAIFDVRHIPQGCGTWPAIWETLEANWPNGGEIDIMEGVNDQGTNQATLHTSPDCVMSTNRTMAGTPTYDTCDVTLNFNAGCGVKFPTASSFGPALNTNGGGWYAMERSQTYFKVWFWSRNNCDVPSDVAHARSFVNPDAWGTPAAYFPNTFCNFSTHFASQNIIINLTLCGDWAGSTYSQGTGCPSTCVDYVNYNASAFTDAYFDFASIRVYQDFRKNKYRRERQPFK</sequence>
<dbReference type="KEGG" id="lbc:LACBIDRAFT_174636"/>
<feature type="chain" id="PRO_5002748730" evidence="1">
    <location>
        <begin position="21"/>
        <end position="332"/>
    </location>
</feature>
<evidence type="ECO:0000256" key="1">
    <source>
        <dbReference type="SAM" id="SignalP"/>
    </source>
</evidence>
<protein>
    <submittedName>
        <fullName evidence="3">Glycoside hydrolase family 16 protein</fullName>
    </submittedName>
</protein>
<dbReference type="HOGENOM" id="CLU_016972_1_1_1"/>
<evidence type="ECO:0000313" key="3">
    <source>
        <dbReference type="EMBL" id="EDR04164.1"/>
    </source>
</evidence>
<dbReference type="PANTHER" id="PTHR10963">
    <property type="entry name" value="GLYCOSYL HYDROLASE-RELATED"/>
    <property type="match status" value="1"/>
</dbReference>
<accession>B0DMB0</accession>
<feature type="signal peptide" evidence="1">
    <location>
        <begin position="1"/>
        <end position="20"/>
    </location>
</feature>
<dbReference type="Gene3D" id="2.60.120.200">
    <property type="match status" value="1"/>
</dbReference>
<dbReference type="GO" id="GO:0009251">
    <property type="term" value="P:glucan catabolic process"/>
    <property type="evidence" value="ECO:0007669"/>
    <property type="project" value="TreeGrafter"/>
</dbReference>
<dbReference type="Pfam" id="PF26113">
    <property type="entry name" value="GH16_XgeA"/>
    <property type="match status" value="1"/>
</dbReference>
<dbReference type="EMBL" id="DS547119">
    <property type="protein sequence ID" value="EDR04164.1"/>
    <property type="molecule type" value="Genomic_DNA"/>
</dbReference>
<dbReference type="RefSeq" id="XP_001885055.1">
    <property type="nucleotide sequence ID" value="XM_001885020.1"/>
</dbReference>
<dbReference type="Proteomes" id="UP000001194">
    <property type="component" value="Unassembled WGS sequence"/>
</dbReference>
<keyword evidence="3" id="KW-0378">Hydrolase</keyword>
<reference evidence="3 4" key="1">
    <citation type="journal article" date="2008" name="Nature">
        <title>The genome of Laccaria bicolor provides insights into mycorrhizal symbiosis.</title>
        <authorList>
            <person name="Martin F."/>
            <person name="Aerts A."/>
            <person name="Ahren D."/>
            <person name="Brun A."/>
            <person name="Danchin E.G.J."/>
            <person name="Duchaussoy F."/>
            <person name="Gibon J."/>
            <person name="Kohler A."/>
            <person name="Lindquist E."/>
            <person name="Pereda V."/>
            <person name="Salamov A."/>
            <person name="Shapiro H.J."/>
            <person name="Wuyts J."/>
            <person name="Blaudez D."/>
            <person name="Buee M."/>
            <person name="Brokstein P."/>
            <person name="Canbaeck B."/>
            <person name="Cohen D."/>
            <person name="Courty P.E."/>
            <person name="Coutinho P.M."/>
            <person name="Delaruelle C."/>
            <person name="Detter J.C."/>
            <person name="Deveau A."/>
            <person name="DiFazio S."/>
            <person name="Duplessis S."/>
            <person name="Fraissinet-Tachet L."/>
            <person name="Lucic E."/>
            <person name="Frey-Klett P."/>
            <person name="Fourrey C."/>
            <person name="Feussner I."/>
            <person name="Gay G."/>
            <person name="Grimwood J."/>
            <person name="Hoegger P.J."/>
            <person name="Jain P."/>
            <person name="Kilaru S."/>
            <person name="Labbe J."/>
            <person name="Lin Y.C."/>
            <person name="Legue V."/>
            <person name="Le Tacon F."/>
            <person name="Marmeisse R."/>
            <person name="Melayah D."/>
            <person name="Montanini B."/>
            <person name="Muratet M."/>
            <person name="Nehls U."/>
            <person name="Niculita-Hirzel H."/>
            <person name="Oudot-Le Secq M.P."/>
            <person name="Peter M."/>
            <person name="Quesneville H."/>
            <person name="Rajashekar B."/>
            <person name="Reich M."/>
            <person name="Rouhier N."/>
            <person name="Schmutz J."/>
            <person name="Yin T."/>
            <person name="Chalot M."/>
            <person name="Henrissat B."/>
            <person name="Kuees U."/>
            <person name="Lucas S."/>
            <person name="Van de Peer Y."/>
            <person name="Podila G.K."/>
            <person name="Polle A."/>
            <person name="Pukkila P.J."/>
            <person name="Richardson P.M."/>
            <person name="Rouze P."/>
            <person name="Sanders I.R."/>
            <person name="Stajich J.E."/>
            <person name="Tunlid A."/>
            <person name="Tuskan G."/>
            <person name="Grigoriev I.V."/>
        </authorList>
    </citation>
    <scope>NUCLEOTIDE SEQUENCE [LARGE SCALE GENOMIC DNA]</scope>
    <source>
        <strain evidence="4">S238N-H82 / ATCC MYA-4686</strain>
    </source>
</reference>
<dbReference type="InterPro" id="IPR000757">
    <property type="entry name" value="Beta-glucanase-like"/>
</dbReference>
<evidence type="ECO:0000259" key="2">
    <source>
        <dbReference type="PROSITE" id="PS51762"/>
    </source>
</evidence>
<feature type="domain" description="GH16" evidence="2">
    <location>
        <begin position="16"/>
        <end position="286"/>
    </location>
</feature>
<dbReference type="InterPro" id="IPR050546">
    <property type="entry name" value="Glycosyl_Hydrlase_16"/>
</dbReference>
<organism evidence="4">
    <name type="scientific">Laccaria bicolor (strain S238N-H82 / ATCC MYA-4686)</name>
    <name type="common">Bicoloured deceiver</name>
    <name type="synonym">Laccaria laccata var. bicolor</name>
    <dbReference type="NCBI Taxonomy" id="486041"/>
    <lineage>
        <taxon>Eukaryota</taxon>
        <taxon>Fungi</taxon>
        <taxon>Dikarya</taxon>
        <taxon>Basidiomycota</taxon>
        <taxon>Agaricomycotina</taxon>
        <taxon>Agaricomycetes</taxon>
        <taxon>Agaricomycetidae</taxon>
        <taxon>Agaricales</taxon>
        <taxon>Agaricineae</taxon>
        <taxon>Hydnangiaceae</taxon>
        <taxon>Laccaria</taxon>
    </lineage>
</organism>
<dbReference type="GO" id="GO:0004553">
    <property type="term" value="F:hydrolase activity, hydrolyzing O-glycosyl compounds"/>
    <property type="evidence" value="ECO:0007669"/>
    <property type="project" value="InterPro"/>
</dbReference>